<name>A0A1V4B0Q2_9PAST</name>
<evidence type="ECO:0000313" key="1">
    <source>
        <dbReference type="EMBL" id="STO60806.1"/>
    </source>
</evidence>
<gene>
    <name evidence="1" type="primary">ydgA</name>
    <name evidence="1" type="ORF">NCTC1659_02107</name>
    <name evidence="2" type="ORF">NCTC8540_00785</name>
</gene>
<dbReference type="OrthoDB" id="5444681at2"/>
<dbReference type="InterPro" id="IPR010352">
    <property type="entry name" value="DUF945"/>
</dbReference>
<proteinExistence type="predicted"/>
<dbReference type="Pfam" id="PF06097">
    <property type="entry name" value="DUF945"/>
    <property type="match status" value="1"/>
</dbReference>
<sequence>MKKSQISIAILGVLGAVWAGSTWYTGKVAEQEYLKYVENVNQKLATQATSPNFHVAINDLQFKRGFFSSDISYKVNLDINEKQYEIPFKEKFYHGPITLNDFSLALFSSKAEMVKNELTSSWFKDDKTNPLQITYALGYDKRIRSKAKSDVAVKTEKMLVDWAINSTFNSDDMDGFGQGELHLNEMSMTGLSGDQIVVKLKDGSIHADLQPIENLAHLFKGTYSINVKDIDISSLKKQDLKVKLKNLNNTVTMAEKEGFVDIGVSYKLDDLLWAGQSFFGGELSTQFNHVNALALNNLLVISQNMTATGNTHLQDELAIQEAKEILNDAPEIKVSPLMLSNSKGKISANLDLAFVHDVEKVAASQTILGLFNRLSANIELDKAVIKEFIRLIQLQKLQNNEMAEQIAEKTVNELYFQAIGSNAFVVNGDKLTLTMNLEDNKLKFNDKFFTDEEIRFLLMLSGIGYKLGY</sequence>
<dbReference type="AlphaFoldDB" id="A0A1V4B0Q2"/>
<keyword evidence="3" id="KW-1185">Reference proteome</keyword>
<dbReference type="RefSeq" id="WP_078218648.1">
    <property type="nucleotide sequence ID" value="NZ_MUXZ01000018.1"/>
</dbReference>
<dbReference type="STRING" id="733.B0186_06950"/>
<dbReference type="Proteomes" id="UP000254329">
    <property type="component" value="Unassembled WGS sequence"/>
</dbReference>
<reference evidence="3 4" key="1">
    <citation type="submission" date="2018-06" db="EMBL/GenBank/DDBJ databases">
        <authorList>
            <consortium name="Pathogen Informatics"/>
            <person name="Doyle S."/>
        </authorList>
    </citation>
    <scope>NUCLEOTIDE SEQUENCE [LARGE SCALE GENOMIC DNA]</scope>
    <source>
        <strain evidence="1 3">NCTC1659</strain>
        <strain evidence="2 4">NCTC8540</strain>
    </source>
</reference>
<organism evidence="1 3">
    <name type="scientific">Canicola haemoglobinophilus</name>
    <dbReference type="NCBI Taxonomy" id="733"/>
    <lineage>
        <taxon>Bacteria</taxon>
        <taxon>Pseudomonadati</taxon>
        <taxon>Pseudomonadota</taxon>
        <taxon>Gammaproteobacteria</taxon>
        <taxon>Pasteurellales</taxon>
        <taxon>Pasteurellaceae</taxon>
        <taxon>Canicola</taxon>
    </lineage>
</organism>
<protein>
    <submittedName>
        <fullName evidence="1">Bacterial protein of uncharacterized function (DUF945)</fullName>
    </submittedName>
</protein>
<accession>A0A1V4B0Q2</accession>
<evidence type="ECO:0000313" key="3">
    <source>
        <dbReference type="Proteomes" id="UP000254329"/>
    </source>
</evidence>
<dbReference type="EMBL" id="UGHJ01000001">
    <property type="protein sequence ID" value="STO68296.1"/>
    <property type="molecule type" value="Genomic_DNA"/>
</dbReference>
<evidence type="ECO:0000313" key="2">
    <source>
        <dbReference type="EMBL" id="STO68296.1"/>
    </source>
</evidence>
<dbReference type="Proteomes" id="UP000254496">
    <property type="component" value="Unassembled WGS sequence"/>
</dbReference>
<dbReference type="EMBL" id="UGHF01000001">
    <property type="protein sequence ID" value="STO60806.1"/>
    <property type="molecule type" value="Genomic_DNA"/>
</dbReference>
<evidence type="ECO:0000313" key="4">
    <source>
        <dbReference type="Proteomes" id="UP000254496"/>
    </source>
</evidence>